<comment type="catalytic activity">
    <reaction evidence="7">
        <text>[glutamine synthetase]-L-tyrosine + ATP = [glutamine synthetase]-O(4)-(5'-adenylyl)-L-tyrosine + diphosphate</text>
        <dbReference type="Rhea" id="RHEA:18589"/>
        <dbReference type="Rhea" id="RHEA-COMP:10660"/>
        <dbReference type="Rhea" id="RHEA-COMP:10661"/>
        <dbReference type="ChEBI" id="CHEBI:30616"/>
        <dbReference type="ChEBI" id="CHEBI:33019"/>
        <dbReference type="ChEBI" id="CHEBI:46858"/>
        <dbReference type="ChEBI" id="CHEBI:83624"/>
        <dbReference type="EC" id="2.7.7.42"/>
    </reaction>
</comment>
<name>A0A4P6UHT0_9BURK</name>
<dbReference type="GO" id="GO:0005829">
    <property type="term" value="C:cytosol"/>
    <property type="evidence" value="ECO:0007669"/>
    <property type="project" value="TreeGrafter"/>
</dbReference>
<keyword evidence="5 7" id="KW-0460">Magnesium</keyword>
<comment type="similarity">
    <text evidence="7">Belongs to the GlnE family.</text>
</comment>
<dbReference type="NCBIfam" id="NF008292">
    <property type="entry name" value="PRK11072.1"/>
    <property type="match status" value="1"/>
</dbReference>
<dbReference type="SUPFAM" id="SSF81301">
    <property type="entry name" value="Nucleotidyltransferase"/>
    <property type="match status" value="2"/>
</dbReference>
<evidence type="ECO:0000313" key="12">
    <source>
        <dbReference type="Proteomes" id="UP000292939"/>
    </source>
</evidence>
<dbReference type="InterPro" id="IPR043519">
    <property type="entry name" value="NT_sf"/>
</dbReference>
<proteinExistence type="inferred from homology"/>
<dbReference type="GO" id="GO:0016874">
    <property type="term" value="F:ligase activity"/>
    <property type="evidence" value="ECO:0007669"/>
    <property type="project" value="UniProtKB-KW"/>
</dbReference>
<evidence type="ECO:0000256" key="2">
    <source>
        <dbReference type="ARBA" id="ARBA00022695"/>
    </source>
</evidence>
<dbReference type="KEGG" id="hgr:DW355_03840"/>
<dbReference type="PANTHER" id="PTHR30621:SF0">
    <property type="entry name" value="BIFUNCTIONAL GLUTAMINE SYNTHETASE ADENYLYLTRANSFERASE_ADENYLYL-REMOVING ENZYME"/>
    <property type="match status" value="1"/>
</dbReference>
<dbReference type="GO" id="GO:0000820">
    <property type="term" value="P:regulation of glutamine family amino acid metabolic process"/>
    <property type="evidence" value="ECO:0007669"/>
    <property type="project" value="UniProtKB-UniRule"/>
</dbReference>
<comment type="catalytic activity">
    <reaction evidence="7">
        <text>[glutamine synthetase]-O(4)-(5'-adenylyl)-L-tyrosine + phosphate = [glutamine synthetase]-L-tyrosine + ADP</text>
        <dbReference type="Rhea" id="RHEA:43716"/>
        <dbReference type="Rhea" id="RHEA-COMP:10660"/>
        <dbReference type="Rhea" id="RHEA-COMP:10661"/>
        <dbReference type="ChEBI" id="CHEBI:43474"/>
        <dbReference type="ChEBI" id="CHEBI:46858"/>
        <dbReference type="ChEBI" id="CHEBI:83624"/>
        <dbReference type="ChEBI" id="CHEBI:456216"/>
        <dbReference type="EC" id="2.7.7.89"/>
    </reaction>
</comment>
<reference evidence="11 12" key="1">
    <citation type="submission" date="2018-07" db="EMBL/GenBank/DDBJ databases">
        <title>Exploring interactions and the metabolic potential of the ultra-small soil bacteria Hylemonella gracilis.</title>
        <authorList>
            <person name="Tyc O."/>
            <person name="Kulkarni P."/>
            <person name="Gawehns F."/>
            <person name="Hundscheid M."/>
            <person name="Zweers H."/>
            <person name="Garbeva P."/>
        </authorList>
    </citation>
    <scope>NUCLEOTIDE SEQUENCE [LARGE SCALE GENOMIC DNA]</scope>
    <source>
        <strain evidence="11 12">NS1</strain>
    </source>
</reference>
<dbReference type="HAMAP" id="MF_00802">
    <property type="entry name" value="GlnE"/>
    <property type="match status" value="1"/>
</dbReference>
<dbReference type="InterPro" id="IPR023057">
    <property type="entry name" value="GlnE"/>
</dbReference>
<dbReference type="GO" id="GO:0000287">
    <property type="term" value="F:magnesium ion binding"/>
    <property type="evidence" value="ECO:0007669"/>
    <property type="project" value="UniProtKB-UniRule"/>
</dbReference>
<dbReference type="InterPro" id="IPR013546">
    <property type="entry name" value="PII_UdlTrfase/GS_AdlTrfase"/>
</dbReference>
<dbReference type="GO" id="GO:0047388">
    <property type="term" value="F:[glutamine synthetase]-adenylyl-L-tyrosine phosphorylase activity"/>
    <property type="evidence" value="ECO:0007669"/>
    <property type="project" value="UniProtKB-EC"/>
</dbReference>
<dbReference type="InterPro" id="IPR005190">
    <property type="entry name" value="GlnE_rpt_dom"/>
</dbReference>
<keyword evidence="1 7" id="KW-0808">Transferase</keyword>
<organism evidence="11 12">
    <name type="scientific">Hylemonella gracilis</name>
    <dbReference type="NCBI Taxonomy" id="80880"/>
    <lineage>
        <taxon>Bacteria</taxon>
        <taxon>Pseudomonadati</taxon>
        <taxon>Pseudomonadota</taxon>
        <taxon>Betaproteobacteria</taxon>
        <taxon>Burkholderiales</taxon>
        <taxon>Comamonadaceae</taxon>
        <taxon>Hylemonella</taxon>
    </lineage>
</organism>
<evidence type="ECO:0000259" key="10">
    <source>
        <dbReference type="Pfam" id="PF08335"/>
    </source>
</evidence>
<protein>
    <recommendedName>
        <fullName evidence="7">Bifunctional glutamine synthetase adenylyltransferase/adenylyl-removing enzyme</fullName>
    </recommendedName>
    <alternativeName>
        <fullName evidence="7">ATP:glutamine synthetase adenylyltransferase</fullName>
    </alternativeName>
    <alternativeName>
        <fullName evidence="7">ATase</fullName>
    </alternativeName>
    <domain>
        <recommendedName>
            <fullName evidence="7">Glutamine synthetase adenylyl-L-tyrosine phosphorylase</fullName>
            <ecNumber evidence="7">2.7.7.89</ecNumber>
        </recommendedName>
        <alternativeName>
            <fullName evidence="7">Adenylyl removase</fullName>
            <shortName evidence="7">AR</shortName>
            <shortName evidence="7">AT-N</shortName>
        </alternativeName>
    </domain>
    <domain>
        <recommendedName>
            <fullName evidence="7">Glutamine synthetase adenylyl transferase</fullName>
            <ecNumber evidence="7">2.7.7.42</ecNumber>
        </recommendedName>
        <alternativeName>
            <fullName evidence="7">Adenylyl transferase</fullName>
            <shortName evidence="7">AT</shortName>
            <shortName evidence="7">AT-C</shortName>
        </alternativeName>
    </domain>
</protein>
<dbReference type="Gene3D" id="3.30.460.10">
    <property type="entry name" value="Beta Polymerase, domain 2"/>
    <property type="match status" value="2"/>
</dbReference>
<dbReference type="EC" id="2.7.7.89" evidence="7"/>
<feature type="domain" description="Glutamate-ammonia ligase adenylyltransferase repeated" evidence="9">
    <location>
        <begin position="577"/>
        <end position="823"/>
    </location>
</feature>
<comment type="cofactor">
    <cofactor evidence="7">
        <name>Mg(2+)</name>
        <dbReference type="ChEBI" id="CHEBI:18420"/>
    </cofactor>
</comment>
<dbReference type="EC" id="2.7.7.42" evidence="7"/>
<evidence type="ECO:0000256" key="6">
    <source>
        <dbReference type="ARBA" id="ARBA00023268"/>
    </source>
</evidence>
<gene>
    <name evidence="7" type="primary">glnE</name>
    <name evidence="11" type="ORF">DW355_03840</name>
</gene>
<feature type="compositionally biased region" description="Polar residues" evidence="8">
    <location>
        <begin position="1"/>
        <end position="12"/>
    </location>
</feature>
<dbReference type="Gene3D" id="1.20.120.1510">
    <property type="match status" value="1"/>
</dbReference>
<evidence type="ECO:0000256" key="3">
    <source>
        <dbReference type="ARBA" id="ARBA00022741"/>
    </source>
</evidence>
<dbReference type="Pfam" id="PF08335">
    <property type="entry name" value="GlnD_UR_UTase"/>
    <property type="match status" value="1"/>
</dbReference>
<dbReference type="SUPFAM" id="SSF81593">
    <property type="entry name" value="Nucleotidyltransferase substrate binding subunit/domain"/>
    <property type="match status" value="2"/>
</dbReference>
<dbReference type="EMBL" id="CP031395">
    <property type="protein sequence ID" value="QBK04026.1"/>
    <property type="molecule type" value="Genomic_DNA"/>
</dbReference>
<comment type="function">
    <text evidence="7">Involved in the regulation of glutamine synthetase GlnA, a key enzyme in the process to assimilate ammonia. When cellular nitrogen levels are high, the C-terminal adenylyl transferase (AT) inactivates GlnA by covalent transfer of an adenylyl group from ATP to specific tyrosine residue of GlnA, thus reducing its activity. Conversely, when nitrogen levels are low, the N-terminal adenylyl removase (AR) activates GlnA by removing the adenylyl group by phosphorolysis, increasing its activity. The regulatory region of GlnE binds the signal transduction protein PII (GlnB) which indicates the nitrogen status of the cell.</text>
</comment>
<feature type="domain" description="PII-uridylyltransferase/Glutamine-synthetase adenylyltransferase" evidence="10">
    <location>
        <begin position="308"/>
        <end position="456"/>
    </location>
</feature>
<dbReference type="OrthoDB" id="9759366at2"/>
<dbReference type="RefSeq" id="WP_131278032.1">
    <property type="nucleotide sequence ID" value="NZ_CP031395.1"/>
</dbReference>
<evidence type="ECO:0000256" key="8">
    <source>
        <dbReference type="SAM" id="MobiDB-lite"/>
    </source>
</evidence>
<keyword evidence="11" id="KW-0436">Ligase</keyword>
<dbReference type="GO" id="GO:0005524">
    <property type="term" value="F:ATP binding"/>
    <property type="evidence" value="ECO:0007669"/>
    <property type="project" value="UniProtKB-UniRule"/>
</dbReference>
<dbReference type="PANTHER" id="PTHR30621">
    <property type="entry name" value="GLUTAMINE SYNTHETASE ADENYLYLTRANSFERASE"/>
    <property type="match status" value="1"/>
</dbReference>
<dbReference type="CDD" id="cd05401">
    <property type="entry name" value="NT_GlnE_GlnD_like"/>
    <property type="match status" value="2"/>
</dbReference>
<evidence type="ECO:0000313" key="11">
    <source>
        <dbReference type="EMBL" id="QBK04026.1"/>
    </source>
</evidence>
<keyword evidence="3 7" id="KW-0547">Nucleotide-binding</keyword>
<accession>A0A4P6UHT0</accession>
<keyword evidence="2 7" id="KW-0548">Nucleotidyltransferase</keyword>
<dbReference type="Gene3D" id="1.20.120.330">
    <property type="entry name" value="Nucleotidyltransferases domain 2"/>
    <property type="match status" value="2"/>
</dbReference>
<evidence type="ECO:0000256" key="5">
    <source>
        <dbReference type="ARBA" id="ARBA00022842"/>
    </source>
</evidence>
<feature type="region of interest" description="Disordered" evidence="8">
    <location>
        <begin position="1"/>
        <end position="28"/>
    </location>
</feature>
<feature type="region of interest" description="Adenylyl transferase" evidence="7">
    <location>
        <begin position="469"/>
        <end position="966"/>
    </location>
</feature>
<feature type="compositionally biased region" description="Basic and acidic residues" evidence="8">
    <location>
        <begin position="19"/>
        <end position="28"/>
    </location>
</feature>
<feature type="region of interest" description="Adenylyl removase" evidence="7">
    <location>
        <begin position="1"/>
        <end position="465"/>
    </location>
</feature>
<keyword evidence="4 7" id="KW-0067">ATP-binding</keyword>
<dbReference type="GO" id="GO:0008882">
    <property type="term" value="F:[glutamate-ammonia-ligase] adenylyltransferase activity"/>
    <property type="evidence" value="ECO:0007669"/>
    <property type="project" value="UniProtKB-UniRule"/>
</dbReference>
<keyword evidence="6 7" id="KW-0511">Multifunctional enzyme</keyword>
<evidence type="ECO:0000256" key="7">
    <source>
        <dbReference type="HAMAP-Rule" id="MF_00802"/>
    </source>
</evidence>
<dbReference type="AlphaFoldDB" id="A0A4P6UHT0"/>
<evidence type="ECO:0000259" key="9">
    <source>
        <dbReference type="Pfam" id="PF03710"/>
    </source>
</evidence>
<dbReference type="Pfam" id="PF03710">
    <property type="entry name" value="GlnE"/>
    <property type="match status" value="2"/>
</dbReference>
<dbReference type="Proteomes" id="UP000292939">
    <property type="component" value="Chromosome"/>
</dbReference>
<sequence length="966" mass="107433">MTRNAATPSQPDNACGVSARDEAGSGADHSRYVQRVRRRYADLLGLLPTLPSPPDALAIAPDFETLRQAYRRLREPALGGHDAGSALRILRQLVLERLAVLDIEHQTPLQTICQGMTALAEFALETACAEAQAMLDASHGPACKADGTSCKFWVLGMGKLGARELNVSSDIDLIYVYEEDGETAGDAQGRQRISNHEYFAKAVRAIGGLLADVTEHGFVFRVDLALRPNGNSGPMACSLDALEAYFHAHGREWERLAWLKSRVVAPRARIEDGVGKRDDSVMALRALVTPFVFRRYLDYNVFEALRVLHRQIREHANKRSAGRPERSNDVKLSRGGIREIEFIVQLLQVVRGGQFPELRTRPTLTALQRLVTAGLMPATTAGALAEAYIFLRRVEHRIQYLDDQQTHVLPTQDADLTWMARSLGYLGSRGAGSDICDFLSQLDAHREIVAQEFDTLLGNSAPAPDKECRRCSRQADAAPSFDTLRAHLPPALHERYDLWRAQPRVQALSEAAQTRLLRLLERSGRMLNLLPPQGAETVPTPEPTATLAYTRLLDWLEPLLRRESYLALLLERPAVHERLLRLLGAARWPARYLLLHPGVIDELAGRELLAARFDPAAFERELETRRRALRATGDGDEEALLNLLRRAHHAEVFRTLARDVEGRLSVEEVADDLSALADAVLRVSTRWCWDALRKKHRTEPGDGPQIGIIGYGKLGGKELGYGSDLDIVFVYEDAHEDAPEVYALLVRKLVNWLTVKTGEGDLYEIDTALRPNGNSGLLITTFDAYANYQQQRGSNTAWTWEHQAMTRARFVLGADALRQRFDAVREAVICAQRDPVALREEILGMRERVRQAHPTPQGLFDVKQSAGGMMDAEFAVQYLVLSQAANHPELRRNSGNIALLRAAEAAGLLSAPLGTAAANAYRELRRIQHQARLDETPPQLPLDQVGSERATVLALWAAVFETRTQP</sequence>
<feature type="domain" description="Glutamate-ammonia ligase adenylyltransferase repeated" evidence="9">
    <location>
        <begin position="30"/>
        <end position="269"/>
    </location>
</feature>
<evidence type="ECO:0000256" key="1">
    <source>
        <dbReference type="ARBA" id="ARBA00022679"/>
    </source>
</evidence>
<evidence type="ECO:0000256" key="4">
    <source>
        <dbReference type="ARBA" id="ARBA00022840"/>
    </source>
</evidence>